<evidence type="ECO:0000256" key="1">
    <source>
        <dbReference type="SAM" id="MobiDB-lite"/>
    </source>
</evidence>
<feature type="compositionally biased region" description="Low complexity" evidence="1">
    <location>
        <begin position="69"/>
        <end position="83"/>
    </location>
</feature>
<comment type="caution">
    <text evidence="2">The sequence shown here is derived from an EMBL/GenBank/DDBJ whole genome shotgun (WGS) entry which is preliminary data.</text>
</comment>
<dbReference type="Proteomes" id="UP001189429">
    <property type="component" value="Unassembled WGS sequence"/>
</dbReference>
<proteinExistence type="predicted"/>
<organism evidence="2 3">
    <name type="scientific">Prorocentrum cordatum</name>
    <dbReference type="NCBI Taxonomy" id="2364126"/>
    <lineage>
        <taxon>Eukaryota</taxon>
        <taxon>Sar</taxon>
        <taxon>Alveolata</taxon>
        <taxon>Dinophyceae</taxon>
        <taxon>Prorocentrales</taxon>
        <taxon>Prorocentraceae</taxon>
        <taxon>Prorocentrum</taxon>
    </lineage>
</organism>
<dbReference type="EMBL" id="CAUYUJ010003335">
    <property type="protein sequence ID" value="CAK0804874.1"/>
    <property type="molecule type" value="Genomic_DNA"/>
</dbReference>
<reference evidence="2" key="1">
    <citation type="submission" date="2023-10" db="EMBL/GenBank/DDBJ databases">
        <authorList>
            <person name="Chen Y."/>
            <person name="Shah S."/>
            <person name="Dougan E. K."/>
            <person name="Thang M."/>
            <person name="Chan C."/>
        </authorList>
    </citation>
    <scope>NUCLEOTIDE SEQUENCE [LARGE SCALE GENOMIC DNA]</scope>
</reference>
<evidence type="ECO:0000313" key="3">
    <source>
        <dbReference type="Proteomes" id="UP001189429"/>
    </source>
</evidence>
<keyword evidence="3" id="KW-1185">Reference proteome</keyword>
<feature type="region of interest" description="Disordered" evidence="1">
    <location>
        <begin position="1"/>
        <end position="122"/>
    </location>
</feature>
<feature type="compositionally biased region" description="Basic and acidic residues" evidence="1">
    <location>
        <begin position="102"/>
        <end position="122"/>
    </location>
</feature>
<sequence>MLPDACAWTDMQPASPRGPAAGEPAGTRPSDEETGSTSGGARGSPEASASSRRRRSKRRPRAGGRGGSARRSAAAEQRGAAPALSAQEALELRRQRGWASLDPEKRAEDLDNSEKEGALEVS</sequence>
<protein>
    <submittedName>
        <fullName evidence="2">Uncharacterized protein</fullName>
    </submittedName>
</protein>
<accession>A0ABN9QMZ0</accession>
<feature type="compositionally biased region" description="Basic residues" evidence="1">
    <location>
        <begin position="51"/>
        <end position="62"/>
    </location>
</feature>
<name>A0ABN9QMZ0_9DINO</name>
<gene>
    <name evidence="2" type="ORF">PCOR1329_LOCUS11552</name>
</gene>
<evidence type="ECO:0000313" key="2">
    <source>
        <dbReference type="EMBL" id="CAK0804874.1"/>
    </source>
</evidence>